<keyword evidence="3" id="KW-0808">Transferase</keyword>
<evidence type="ECO:0000256" key="3">
    <source>
        <dbReference type="ARBA" id="ARBA00022679"/>
    </source>
</evidence>
<dbReference type="SUPFAM" id="SSF53335">
    <property type="entry name" value="S-adenosyl-L-methionine-dependent methyltransferases"/>
    <property type="match status" value="1"/>
</dbReference>
<evidence type="ECO:0000313" key="8">
    <source>
        <dbReference type="Proteomes" id="UP000240322"/>
    </source>
</evidence>
<dbReference type="GO" id="GO:0003677">
    <property type="term" value="F:DNA binding"/>
    <property type="evidence" value="ECO:0007669"/>
    <property type="project" value="InterPro"/>
</dbReference>
<feature type="region of interest" description="Disordered" evidence="5">
    <location>
        <begin position="216"/>
        <end position="236"/>
    </location>
</feature>
<dbReference type="InterPro" id="IPR002295">
    <property type="entry name" value="N4/N6-MTase_EcoPI_Mod-like"/>
</dbReference>
<name>A0A2R6AFS6_9ARCH</name>
<proteinExistence type="inferred from homology"/>
<evidence type="ECO:0000259" key="6">
    <source>
        <dbReference type="Pfam" id="PF01555"/>
    </source>
</evidence>
<dbReference type="GO" id="GO:0032259">
    <property type="term" value="P:methylation"/>
    <property type="evidence" value="ECO:0007669"/>
    <property type="project" value="UniProtKB-KW"/>
</dbReference>
<evidence type="ECO:0000256" key="5">
    <source>
        <dbReference type="SAM" id="MobiDB-lite"/>
    </source>
</evidence>
<dbReference type="Gene3D" id="3.40.50.150">
    <property type="entry name" value="Vaccinia Virus protein VP39"/>
    <property type="match status" value="1"/>
</dbReference>
<dbReference type="InterPro" id="IPR029063">
    <property type="entry name" value="SAM-dependent_MTases_sf"/>
</dbReference>
<sequence length="393" mass="44765">MSLQYPGKIAEEELYGAVGPADLKVVRAFEATPPLADDGWRNMLIWGDNLRVLRSLLDDERVRGRVTLVYIDPPFGTGSTYRGRRHVSVGPGDEEAYRDMFLGPQYLEFLRRRLMLLRDLLADDGSIYVHIDVDASHYVKLIMDEVFGVESFVNDIARTKCNPKNFGRRAYGNVRDTILFYVRNPDRYVWNEPREPYTEEDLARLFPKLNGEGRRYTTVPLHAPGETRNGPTGRPWRGMMPPPGRHWGYPPEELEELDRRGLIEWSASGNPRLKIYADEYVRRGMKMQDVWLNYKDPAYPEYPTEKNMDMVVKIVEASSRPGDVVLDAFGGSGTTAVASETTGRRWIYIDESPVAVRAALRRLLGLKSYRPFSLVNATGGEVPADLRVFVEVA</sequence>
<dbReference type="PRINTS" id="PR00506">
    <property type="entry name" value="D21N6MTFRASE"/>
</dbReference>
<dbReference type="PROSITE" id="PS00092">
    <property type="entry name" value="N6_MTASE"/>
    <property type="match status" value="1"/>
</dbReference>
<keyword evidence="4" id="KW-0949">S-adenosyl-L-methionine</keyword>
<evidence type="ECO:0000256" key="2">
    <source>
        <dbReference type="ARBA" id="ARBA00022603"/>
    </source>
</evidence>
<keyword evidence="2" id="KW-0489">Methyltransferase</keyword>
<evidence type="ECO:0000256" key="4">
    <source>
        <dbReference type="ARBA" id="ARBA00022691"/>
    </source>
</evidence>
<dbReference type="Pfam" id="PF01555">
    <property type="entry name" value="N6_N4_Mtase"/>
    <property type="match status" value="1"/>
</dbReference>
<organism evidence="7 8">
    <name type="scientific">Candidatus Marsarchaeota G2 archaeon OSP_D</name>
    <dbReference type="NCBI Taxonomy" id="1978157"/>
    <lineage>
        <taxon>Archaea</taxon>
        <taxon>Candidatus Marsarchaeota</taxon>
        <taxon>Candidatus Marsarchaeota group 2</taxon>
    </lineage>
</organism>
<comment type="similarity">
    <text evidence="1">Belongs to the N(4)/N(6)-methyltransferase family.</text>
</comment>
<gene>
    <name evidence="7" type="ORF">B9Q03_12450</name>
</gene>
<dbReference type="InterPro" id="IPR002052">
    <property type="entry name" value="DNA_methylase_N6_adenine_CS"/>
</dbReference>
<protein>
    <recommendedName>
        <fullName evidence="6">DNA methylase N-4/N-6 domain-containing protein</fullName>
    </recommendedName>
</protein>
<comment type="caution">
    <text evidence="7">The sequence shown here is derived from an EMBL/GenBank/DDBJ whole genome shotgun (WGS) entry which is preliminary data.</text>
</comment>
<dbReference type="Proteomes" id="UP000240322">
    <property type="component" value="Unassembled WGS sequence"/>
</dbReference>
<dbReference type="GO" id="GO:0008170">
    <property type="term" value="F:N-methyltransferase activity"/>
    <property type="evidence" value="ECO:0007669"/>
    <property type="project" value="InterPro"/>
</dbReference>
<evidence type="ECO:0000256" key="1">
    <source>
        <dbReference type="ARBA" id="ARBA00006594"/>
    </source>
</evidence>
<feature type="domain" description="DNA methylase N-4/N-6" evidence="6">
    <location>
        <begin position="66"/>
        <end position="359"/>
    </location>
</feature>
<dbReference type="InterPro" id="IPR002941">
    <property type="entry name" value="DNA_methylase_N4/N6"/>
</dbReference>
<dbReference type="AlphaFoldDB" id="A0A2R6AFS6"/>
<reference evidence="7 8" key="1">
    <citation type="submission" date="2017-04" db="EMBL/GenBank/DDBJ databases">
        <title>Novel microbial lineages endemic to geothermal iron-oxide mats fill important gaps in the evolutionary history of Archaea.</title>
        <authorList>
            <person name="Jay Z.J."/>
            <person name="Beam J.P."/>
            <person name="Dlakic M."/>
            <person name="Rusch D.B."/>
            <person name="Kozubal M.A."/>
            <person name="Inskeep W.P."/>
        </authorList>
    </citation>
    <scope>NUCLEOTIDE SEQUENCE [LARGE SCALE GENOMIC DNA]</scope>
    <source>
        <strain evidence="7">OSP_D</strain>
    </source>
</reference>
<evidence type="ECO:0000313" key="7">
    <source>
        <dbReference type="EMBL" id="PSN85235.1"/>
    </source>
</evidence>
<dbReference type="EMBL" id="NEXE01000248">
    <property type="protein sequence ID" value="PSN85235.1"/>
    <property type="molecule type" value="Genomic_DNA"/>
</dbReference>
<accession>A0A2R6AFS6</accession>